<dbReference type="SMART" id="SM00320">
    <property type="entry name" value="WD40"/>
    <property type="match status" value="5"/>
</dbReference>
<evidence type="ECO:0008006" key="6">
    <source>
        <dbReference type="Google" id="ProtNLM"/>
    </source>
</evidence>
<dbReference type="AlphaFoldDB" id="A0A7S0N7W5"/>
<dbReference type="InterPro" id="IPR020472">
    <property type="entry name" value="WD40_PAC1"/>
</dbReference>
<evidence type="ECO:0000256" key="3">
    <source>
        <dbReference type="ARBA" id="ARBA00061298"/>
    </source>
</evidence>
<dbReference type="FunFam" id="2.130.10.10:FF:000557">
    <property type="entry name" value="WD repeat protein"/>
    <property type="match status" value="1"/>
</dbReference>
<keyword evidence="2" id="KW-0677">Repeat</keyword>
<comment type="similarity">
    <text evidence="3">Belongs to the WD repeat LEC14B family.</text>
</comment>
<name>A0A7S0N7W5_9CHLO</name>
<proteinExistence type="inferred from homology"/>
<organism evidence="5">
    <name type="scientific">Pyramimonas obovata</name>
    <dbReference type="NCBI Taxonomy" id="1411642"/>
    <lineage>
        <taxon>Eukaryota</taxon>
        <taxon>Viridiplantae</taxon>
        <taxon>Chlorophyta</taxon>
        <taxon>Pyramimonadophyceae</taxon>
        <taxon>Pyramimonadales</taxon>
        <taxon>Pyramimonadaceae</taxon>
        <taxon>Pyramimonas</taxon>
        <taxon>Pyramimonas incertae sedis</taxon>
    </lineage>
</organism>
<accession>A0A7S0N7W5</accession>
<evidence type="ECO:0000313" key="5">
    <source>
        <dbReference type="EMBL" id="CAD8662697.1"/>
    </source>
</evidence>
<protein>
    <recommendedName>
        <fullName evidence="6">DDB1- and CUL4-associated factor 11</fullName>
    </recommendedName>
</protein>
<dbReference type="SUPFAM" id="SSF50978">
    <property type="entry name" value="WD40 repeat-like"/>
    <property type="match status" value="1"/>
</dbReference>
<dbReference type="FunFam" id="2.130.10.10:FF:000492">
    <property type="entry name" value="LEC14B homolog isoform X2"/>
    <property type="match status" value="1"/>
</dbReference>
<dbReference type="PRINTS" id="PR00320">
    <property type="entry name" value="GPROTEINBRPT"/>
</dbReference>
<dbReference type="GO" id="GO:0043161">
    <property type="term" value="P:proteasome-mediated ubiquitin-dependent protein catabolic process"/>
    <property type="evidence" value="ECO:0007669"/>
    <property type="project" value="TreeGrafter"/>
</dbReference>
<evidence type="ECO:0000256" key="2">
    <source>
        <dbReference type="ARBA" id="ARBA00022737"/>
    </source>
</evidence>
<dbReference type="Pfam" id="PF00400">
    <property type="entry name" value="WD40"/>
    <property type="match status" value="3"/>
</dbReference>
<feature type="repeat" description="WD" evidence="4">
    <location>
        <begin position="382"/>
        <end position="417"/>
    </location>
</feature>
<gene>
    <name evidence="5" type="ORF">POBO1169_LOCUS7265</name>
</gene>
<feature type="repeat" description="WD" evidence="4">
    <location>
        <begin position="205"/>
        <end position="238"/>
    </location>
</feature>
<reference evidence="5" key="1">
    <citation type="submission" date="2021-01" db="EMBL/GenBank/DDBJ databases">
        <authorList>
            <person name="Corre E."/>
            <person name="Pelletier E."/>
            <person name="Niang G."/>
            <person name="Scheremetjew M."/>
            <person name="Finn R."/>
            <person name="Kale V."/>
            <person name="Holt S."/>
            <person name="Cochrane G."/>
            <person name="Meng A."/>
            <person name="Brown T."/>
            <person name="Cohen L."/>
        </authorList>
    </citation>
    <scope>NUCLEOTIDE SEQUENCE</scope>
    <source>
        <strain evidence="5">CCMP722</strain>
    </source>
</reference>
<dbReference type="InterPro" id="IPR001680">
    <property type="entry name" value="WD40_rpt"/>
</dbReference>
<keyword evidence="1 4" id="KW-0853">WD repeat</keyword>
<dbReference type="InterPro" id="IPR036322">
    <property type="entry name" value="WD40_repeat_dom_sf"/>
</dbReference>
<dbReference type="EMBL" id="HBFA01014014">
    <property type="protein sequence ID" value="CAD8662697.1"/>
    <property type="molecule type" value="Transcribed_RNA"/>
</dbReference>
<dbReference type="InterPro" id="IPR015943">
    <property type="entry name" value="WD40/YVTN_repeat-like_dom_sf"/>
</dbReference>
<dbReference type="PANTHER" id="PTHR19847:SF7">
    <property type="entry name" value="DDB1- AND CUL4-ASSOCIATED FACTOR 11"/>
    <property type="match status" value="1"/>
</dbReference>
<dbReference type="PROSITE" id="PS50082">
    <property type="entry name" value="WD_REPEATS_2"/>
    <property type="match status" value="3"/>
</dbReference>
<sequence>MPGVRPGVAGVRDPGNVVNAFKLLMRREQNVSRMGRFTKSECCHIARHYLPSKSRIVDQMHSKAYIGQFNKQGDTFIGCFQNKSIRLYDTETDFKLRKEVQARGLRWTITDTSLSPDQRWLVYSSITPIVHMVNMASSGATSIANVTDIHETLDFGPDQCGLYGRQGIWSLEFSHDGREIAAGMGAGDPALCLLDMDTGKVTVRVRGHRDDVNAVRYADASSNILFTGSDDRMCKVWDRRILGSTSGAPVGVLLGHTEGITHIDSKGDGLHLISNGKDQAVRLWDIRKMLNPSEAREALQRWHFPQFHWDYRCMDYPGVGLAIRHPRDCSVQAYRGHRVLETLIRCYFSPMHTTGQRYIYTGSHEGSVHMYDVVTGKEMRKLDAHISTVRDMSWHPTLPLLVSVSWDGTIRRWDHQR</sequence>
<evidence type="ECO:0000256" key="1">
    <source>
        <dbReference type="ARBA" id="ARBA00022574"/>
    </source>
</evidence>
<evidence type="ECO:0000256" key="4">
    <source>
        <dbReference type="PROSITE-ProRule" id="PRU00221"/>
    </source>
</evidence>
<dbReference type="PANTHER" id="PTHR19847">
    <property type="entry name" value="DDB1- AND CUL4-ASSOCIATED FACTOR 11"/>
    <property type="match status" value="1"/>
</dbReference>
<dbReference type="GO" id="GO:0080008">
    <property type="term" value="C:Cul4-RING E3 ubiquitin ligase complex"/>
    <property type="evidence" value="ECO:0007669"/>
    <property type="project" value="TreeGrafter"/>
</dbReference>
<feature type="repeat" description="WD" evidence="4">
    <location>
        <begin position="253"/>
        <end position="287"/>
    </location>
</feature>
<dbReference type="InterPro" id="IPR051859">
    <property type="entry name" value="DCAF"/>
</dbReference>
<dbReference type="Gene3D" id="2.130.10.10">
    <property type="entry name" value="YVTN repeat-like/Quinoprotein amine dehydrogenase"/>
    <property type="match status" value="3"/>
</dbReference>
<dbReference type="PROSITE" id="PS50294">
    <property type="entry name" value="WD_REPEATS_REGION"/>
    <property type="match status" value="3"/>
</dbReference>